<reference evidence="2" key="2">
    <citation type="submission" date="2025-08" db="UniProtKB">
        <authorList>
            <consortium name="Ensembl"/>
        </authorList>
    </citation>
    <scope>IDENTIFICATION</scope>
</reference>
<evidence type="ECO:0000256" key="1">
    <source>
        <dbReference type="SAM" id="Phobius"/>
    </source>
</evidence>
<dbReference type="HOGENOM" id="CLU_1772436_0_0_1"/>
<dbReference type="Proteomes" id="UP000007303">
    <property type="component" value="Unassembled WGS sequence"/>
</dbReference>
<keyword evidence="1" id="KW-1133">Transmembrane helix</keyword>
<accession>H3C2J1</accession>
<name>H3C2J1_TETNG</name>
<reference evidence="2" key="3">
    <citation type="submission" date="2025-09" db="UniProtKB">
        <authorList>
            <consortium name="Ensembl"/>
        </authorList>
    </citation>
    <scope>IDENTIFICATION</scope>
</reference>
<dbReference type="GeneTree" id="ENSGT00860000135013"/>
<protein>
    <submittedName>
        <fullName evidence="2">Uncharacterized protein</fullName>
    </submittedName>
</protein>
<organism evidence="2 3">
    <name type="scientific">Tetraodon nigroviridis</name>
    <name type="common">Spotted green pufferfish</name>
    <name type="synonym">Chelonodon nigroviridis</name>
    <dbReference type="NCBI Taxonomy" id="99883"/>
    <lineage>
        <taxon>Eukaryota</taxon>
        <taxon>Metazoa</taxon>
        <taxon>Chordata</taxon>
        <taxon>Craniata</taxon>
        <taxon>Vertebrata</taxon>
        <taxon>Euteleostomi</taxon>
        <taxon>Actinopterygii</taxon>
        <taxon>Neopterygii</taxon>
        <taxon>Teleostei</taxon>
        <taxon>Neoteleostei</taxon>
        <taxon>Acanthomorphata</taxon>
        <taxon>Eupercaria</taxon>
        <taxon>Tetraodontiformes</taxon>
        <taxon>Tetradontoidea</taxon>
        <taxon>Tetraodontidae</taxon>
        <taxon>Tetraodon</taxon>
    </lineage>
</organism>
<dbReference type="Ensembl" id="ENSTNIT00000001982.1">
    <property type="protein sequence ID" value="ENSTNIP00000002459.1"/>
    <property type="gene ID" value="ENSTNIG00000001008.1"/>
</dbReference>
<keyword evidence="1" id="KW-0812">Transmembrane</keyword>
<evidence type="ECO:0000313" key="3">
    <source>
        <dbReference type="Proteomes" id="UP000007303"/>
    </source>
</evidence>
<keyword evidence="1" id="KW-0472">Membrane</keyword>
<sequence>SARSADVFHLNPNLTYWFRIIPKARLTEGEPSKVLRIGPGGGLSGPAIAGIAAGIPCSLLLLLLLLGGTAYLWVYCSNKRSQRARYPLSRAVEKTIQSQTDKTPHNMLTGGLKMAPDYNRLQQASSERSVALPNFVPPPPVRVATTV</sequence>
<dbReference type="InParanoid" id="H3C2J1"/>
<feature type="transmembrane region" description="Helical" evidence="1">
    <location>
        <begin position="47"/>
        <end position="75"/>
    </location>
</feature>
<keyword evidence="3" id="KW-1185">Reference proteome</keyword>
<reference evidence="3" key="1">
    <citation type="journal article" date="2004" name="Nature">
        <title>Genome duplication in the teleost fish Tetraodon nigroviridis reveals the early vertebrate proto-karyotype.</title>
        <authorList>
            <person name="Jaillon O."/>
            <person name="Aury J.-M."/>
            <person name="Brunet F."/>
            <person name="Petit J.-L."/>
            <person name="Stange-Thomann N."/>
            <person name="Mauceli E."/>
            <person name="Bouneau L."/>
            <person name="Fischer C."/>
            <person name="Ozouf-Costaz C."/>
            <person name="Bernot A."/>
            <person name="Nicaud S."/>
            <person name="Jaffe D."/>
            <person name="Fisher S."/>
            <person name="Lutfalla G."/>
            <person name="Dossat C."/>
            <person name="Segurens B."/>
            <person name="Dasilva C."/>
            <person name="Salanoubat M."/>
            <person name="Levy M."/>
            <person name="Boudet N."/>
            <person name="Castellano S."/>
            <person name="Anthouard V."/>
            <person name="Jubin C."/>
            <person name="Castelli V."/>
            <person name="Katinka M."/>
            <person name="Vacherie B."/>
            <person name="Biemont C."/>
            <person name="Skalli Z."/>
            <person name="Cattolico L."/>
            <person name="Poulain J."/>
            <person name="De Berardinis V."/>
            <person name="Cruaud C."/>
            <person name="Duprat S."/>
            <person name="Brottier P."/>
            <person name="Coutanceau J.-P."/>
            <person name="Gouzy J."/>
            <person name="Parra G."/>
            <person name="Lardier G."/>
            <person name="Chapple C."/>
            <person name="McKernan K.J."/>
            <person name="McEwan P."/>
            <person name="Bosak S."/>
            <person name="Kellis M."/>
            <person name="Volff J.-N."/>
            <person name="Guigo R."/>
            <person name="Zody M.C."/>
            <person name="Mesirov J."/>
            <person name="Lindblad-Toh K."/>
            <person name="Birren B."/>
            <person name="Nusbaum C."/>
            <person name="Kahn D."/>
            <person name="Robinson-Rechavi M."/>
            <person name="Laudet V."/>
            <person name="Schachter V."/>
            <person name="Quetier F."/>
            <person name="Saurin W."/>
            <person name="Scarpelli C."/>
            <person name="Wincker P."/>
            <person name="Lander E.S."/>
            <person name="Weissenbach J."/>
            <person name="Roest Crollius H."/>
        </authorList>
    </citation>
    <scope>NUCLEOTIDE SEQUENCE [LARGE SCALE GENOMIC DNA]</scope>
</reference>
<dbReference type="AlphaFoldDB" id="H3C2J1"/>
<proteinExistence type="predicted"/>
<dbReference type="OMA" id="IYLILYC"/>
<evidence type="ECO:0000313" key="2">
    <source>
        <dbReference type="Ensembl" id="ENSTNIP00000002459.1"/>
    </source>
</evidence>